<organism evidence="2 3">
    <name type="scientific">Nocardioides albertanoniae</name>
    <dbReference type="NCBI Taxonomy" id="1175486"/>
    <lineage>
        <taxon>Bacteria</taxon>
        <taxon>Bacillati</taxon>
        <taxon>Actinomycetota</taxon>
        <taxon>Actinomycetes</taxon>
        <taxon>Propionibacteriales</taxon>
        <taxon>Nocardioidaceae</taxon>
        <taxon>Nocardioides</taxon>
    </lineage>
</organism>
<comment type="caution">
    <text evidence="2">The sequence shown here is derived from an EMBL/GenBank/DDBJ whole genome shotgun (WGS) entry which is preliminary data.</text>
</comment>
<feature type="transmembrane region" description="Helical" evidence="1">
    <location>
        <begin position="249"/>
        <end position="268"/>
    </location>
</feature>
<evidence type="ECO:0000313" key="2">
    <source>
        <dbReference type="EMBL" id="TQL68215.1"/>
    </source>
</evidence>
<dbReference type="EMBL" id="VFOV01000001">
    <property type="protein sequence ID" value="TQL68215.1"/>
    <property type="molecule type" value="Genomic_DNA"/>
</dbReference>
<gene>
    <name evidence="2" type="ORF">FB381_2104</name>
</gene>
<keyword evidence="3" id="KW-1185">Reference proteome</keyword>
<dbReference type="OrthoDB" id="4501073at2"/>
<protein>
    <submittedName>
        <fullName evidence="2">Uncharacterized protein</fullName>
    </submittedName>
</protein>
<keyword evidence="1" id="KW-0472">Membrane</keyword>
<accession>A0A543A6I2</accession>
<dbReference type="RefSeq" id="WP_141780239.1">
    <property type="nucleotide sequence ID" value="NZ_VFOV01000001.1"/>
</dbReference>
<keyword evidence="1" id="KW-0812">Transmembrane</keyword>
<sequence>MTEFHTQVDPMLLNSQVGAIVGTHIGVHHEDNRTYVTTEGASPEEKFKDALTAIDGGRLDRARMLIDDVIASDRRGTENYFYWAITILGSKSQHDLTSKDKHELGMIVGRVERLPDDSWRLALEVVLDLAGYRPKDMDWWRTWEAHLDTLTVKQQTAVNEHLDRLMPSAALETTWTQRRATARGNQFRDNRRGRIELFFEADPAEPRLVAPHDNRTGDTQESLPGWYALVAVAALVIGVIAFLTQPLLATVELTVAVAAAVAALAFGCRWADRVADLAPSPSDAVPAYTTEQTGFTHQVRERFTEHFRAHRPRGFTPSTWLTVTETERKRLAQEIARSYRDSATTVENLDWLIRHLAREARDQEVSAPSPEPSERLSPAAAKVLGIGLTTAAGIALLTTLGTIASGFGPAHTGLSLAAALLLIWSLKRAVPDTFEVRSEQRRLNREHAERRAEYDSRMATYRRWKARLEERPSEIEMQTWLNADKTVFIAEVLDNYRLSWSRLVTYTFLVTPSPPYRKARVKNGPWRYTRYAFHLFLVTPEGVREVSTEIDAPSARRGKELRESYRFDALSSVRVTDDKRAGYNLELTLTNGPAREIHIKDAHAQQVLPANGEPQLDDHEEYSRIDLDATGFVHTFHLLEGIAADGKAWARDHGLSQASTAPRV</sequence>
<keyword evidence="1" id="KW-1133">Transmembrane helix</keyword>
<reference evidence="2 3" key="1">
    <citation type="submission" date="2019-06" db="EMBL/GenBank/DDBJ databases">
        <title>Sequencing the genomes of 1000 actinobacteria strains.</title>
        <authorList>
            <person name="Klenk H.-P."/>
        </authorList>
    </citation>
    <scope>NUCLEOTIDE SEQUENCE [LARGE SCALE GENOMIC DNA]</scope>
    <source>
        <strain evidence="2 3">DSM 25218</strain>
    </source>
</reference>
<dbReference type="Proteomes" id="UP000320209">
    <property type="component" value="Unassembled WGS sequence"/>
</dbReference>
<dbReference type="AlphaFoldDB" id="A0A543A6I2"/>
<proteinExistence type="predicted"/>
<evidence type="ECO:0000256" key="1">
    <source>
        <dbReference type="SAM" id="Phobius"/>
    </source>
</evidence>
<name>A0A543A6I2_9ACTN</name>
<feature type="transmembrane region" description="Helical" evidence="1">
    <location>
        <begin position="225"/>
        <end position="243"/>
    </location>
</feature>
<feature type="transmembrane region" description="Helical" evidence="1">
    <location>
        <begin position="383"/>
        <end position="404"/>
    </location>
</feature>
<evidence type="ECO:0000313" key="3">
    <source>
        <dbReference type="Proteomes" id="UP000320209"/>
    </source>
</evidence>